<dbReference type="SUPFAM" id="SSF103088">
    <property type="entry name" value="OmpA-like"/>
    <property type="match status" value="1"/>
</dbReference>
<dbReference type="InterPro" id="IPR036737">
    <property type="entry name" value="OmpA-like_sf"/>
</dbReference>
<protein>
    <submittedName>
        <fullName evidence="5">Flagellar motor protein MotB</fullName>
    </submittedName>
</protein>
<dbReference type="AlphaFoldDB" id="A0A0R0A5B9"/>
<dbReference type="Gene3D" id="3.30.1330.60">
    <property type="entry name" value="OmpA-like domain"/>
    <property type="match status" value="1"/>
</dbReference>
<dbReference type="Gene3D" id="3.40.190.10">
    <property type="entry name" value="Periplasmic binding protein-like II"/>
    <property type="match status" value="2"/>
</dbReference>
<evidence type="ECO:0000256" key="1">
    <source>
        <dbReference type="ARBA" id="ARBA00022729"/>
    </source>
</evidence>
<dbReference type="PANTHER" id="PTHR30570">
    <property type="entry name" value="PERIPLASMIC PHOSPHATE BINDING COMPONENT OF PHOSPHATE ABC TRANSPORTER"/>
    <property type="match status" value="1"/>
</dbReference>
<dbReference type="InterPro" id="IPR050811">
    <property type="entry name" value="Phosphate_ABC_transporter"/>
</dbReference>
<feature type="chain" id="PRO_5006390272" evidence="3">
    <location>
        <begin position="23"/>
        <end position="441"/>
    </location>
</feature>
<dbReference type="EMBL" id="LLXU01000131">
    <property type="protein sequence ID" value="KRG37714.1"/>
    <property type="molecule type" value="Genomic_DNA"/>
</dbReference>
<sequence length="441" mass="46563">MLRALSCFALAACLCFSSSLHAQEAERLRVHGSNTLGDRLMPALVESWLKSMGYGQIRRTEVSGAVTEVQAVRDGEPLIVEIGKRGSAAGMQALIRGDAELAMLARTPTAAEQSAGWQLGELTSPDQQFVLALNGAQVVVAQANPVKTLTFGQLRAVLSGDVRDWTQLGGRGGEVQVMCGPAAGGLNDFLASRVMQGSAIKGCTRRFPTLAEASRAAANNPQALAVVELVTPVTPAGRALAIADGGIAVAPTPTNLRSEDYPLVQRYSVYGGQMMSALGRGLAMYLISPAAQRVVAGEGLVAMTLPKAPTEEAPSAGPPPYREAVAGAKRLPLSVRFNLRSLSGMFEGGSAQDLDRLITFMQQPQNRGRTLAVVGFANADPANKLYPTIASNDRADIIAGYLAQHGIVVQRARGLGAIRPLVGEGDAKARERNERVEIWML</sequence>
<feature type="signal peptide" evidence="3">
    <location>
        <begin position="1"/>
        <end position="22"/>
    </location>
</feature>
<keyword evidence="1 3" id="KW-0732">Signal</keyword>
<proteinExistence type="predicted"/>
<evidence type="ECO:0000313" key="5">
    <source>
        <dbReference type="EMBL" id="KRG37714.1"/>
    </source>
</evidence>
<accession>A0A0R0A5B9</accession>
<evidence type="ECO:0000256" key="3">
    <source>
        <dbReference type="SAM" id="SignalP"/>
    </source>
</evidence>
<evidence type="ECO:0000259" key="4">
    <source>
        <dbReference type="PROSITE" id="PS51123"/>
    </source>
</evidence>
<dbReference type="GO" id="GO:0016020">
    <property type="term" value="C:membrane"/>
    <property type="evidence" value="ECO:0007669"/>
    <property type="project" value="UniProtKB-UniRule"/>
</dbReference>
<keyword evidence="5" id="KW-0969">Cilium</keyword>
<dbReference type="SUPFAM" id="SSF53850">
    <property type="entry name" value="Periplasmic binding protein-like II"/>
    <property type="match status" value="1"/>
</dbReference>
<dbReference type="Pfam" id="PF12849">
    <property type="entry name" value="PBP_like_2"/>
    <property type="match status" value="1"/>
</dbReference>
<dbReference type="OrthoDB" id="9790048at2"/>
<dbReference type="PANTHER" id="PTHR30570:SF1">
    <property type="entry name" value="PHOSPHATE-BINDING PROTEIN PSTS"/>
    <property type="match status" value="1"/>
</dbReference>
<keyword evidence="5" id="KW-0966">Cell projection</keyword>
<feature type="domain" description="OmpA-like" evidence="4">
    <location>
        <begin position="326"/>
        <end position="441"/>
    </location>
</feature>
<dbReference type="InterPro" id="IPR006665">
    <property type="entry name" value="OmpA-like"/>
</dbReference>
<dbReference type="STRING" id="676599.ARC20_02145"/>
<comment type="caution">
    <text evidence="5">The sequence shown here is derived from an EMBL/GenBank/DDBJ whole genome shotgun (WGS) entry which is preliminary data.</text>
</comment>
<gene>
    <name evidence="5" type="ORF">ARC20_02145</name>
</gene>
<reference evidence="5 6" key="1">
    <citation type="submission" date="2015-10" db="EMBL/GenBank/DDBJ databases">
        <title>Genome sequencing and analysis of members of genus Stenotrophomonas.</title>
        <authorList>
            <person name="Patil P.P."/>
            <person name="Midha S."/>
            <person name="Patil P.B."/>
        </authorList>
    </citation>
    <scope>NUCLEOTIDE SEQUENCE [LARGE SCALE GENOMIC DNA]</scope>
    <source>
        <strain evidence="5 6">JCM 16536</strain>
    </source>
</reference>
<evidence type="ECO:0000313" key="6">
    <source>
        <dbReference type="Proteomes" id="UP000051802"/>
    </source>
</evidence>
<name>A0A0R0A5B9_9GAMM</name>
<keyword evidence="2" id="KW-0472">Membrane</keyword>
<keyword evidence="5" id="KW-0282">Flagellum</keyword>
<keyword evidence="6" id="KW-1185">Reference proteome</keyword>
<organism evidence="5 6">
    <name type="scientific">Stenotrophomonas panacihumi</name>
    <dbReference type="NCBI Taxonomy" id="676599"/>
    <lineage>
        <taxon>Bacteria</taxon>
        <taxon>Pseudomonadati</taxon>
        <taxon>Pseudomonadota</taxon>
        <taxon>Gammaproteobacteria</taxon>
        <taxon>Lysobacterales</taxon>
        <taxon>Lysobacteraceae</taxon>
        <taxon>Stenotrophomonas</taxon>
    </lineage>
</organism>
<evidence type="ECO:0000256" key="2">
    <source>
        <dbReference type="PROSITE-ProRule" id="PRU00473"/>
    </source>
</evidence>
<dbReference type="InterPro" id="IPR024370">
    <property type="entry name" value="PBP_domain"/>
</dbReference>
<dbReference type="Proteomes" id="UP000051802">
    <property type="component" value="Unassembled WGS sequence"/>
</dbReference>
<dbReference type="PROSITE" id="PS51123">
    <property type="entry name" value="OMPA_2"/>
    <property type="match status" value="1"/>
</dbReference>